<feature type="compositionally biased region" description="Basic residues" evidence="1">
    <location>
        <begin position="253"/>
        <end position="263"/>
    </location>
</feature>
<name>A0A8S1EU88_9PELO</name>
<comment type="caution">
    <text evidence="3">The sequence shown here is derived from an EMBL/GenBank/DDBJ whole genome shotgun (WGS) entry which is preliminary data.</text>
</comment>
<dbReference type="InterPro" id="IPR038412">
    <property type="entry name" value="Pepsin-I3_sf"/>
</dbReference>
<evidence type="ECO:0000313" key="4">
    <source>
        <dbReference type="Proteomes" id="UP000494206"/>
    </source>
</evidence>
<keyword evidence="2" id="KW-0732">Signal</keyword>
<keyword evidence="4" id="KW-1185">Reference proteome</keyword>
<organism evidence="3 4">
    <name type="scientific">Caenorhabditis bovis</name>
    <dbReference type="NCBI Taxonomy" id="2654633"/>
    <lineage>
        <taxon>Eukaryota</taxon>
        <taxon>Metazoa</taxon>
        <taxon>Ecdysozoa</taxon>
        <taxon>Nematoda</taxon>
        <taxon>Chromadorea</taxon>
        <taxon>Rhabditida</taxon>
        <taxon>Rhabditina</taxon>
        <taxon>Rhabditomorpha</taxon>
        <taxon>Rhabditoidea</taxon>
        <taxon>Rhabditidae</taxon>
        <taxon>Peloderinae</taxon>
        <taxon>Caenorhabditis</taxon>
    </lineage>
</organism>
<dbReference type="SUPFAM" id="SSF55149">
    <property type="entry name" value="Pepsin inhibitor-3"/>
    <property type="match status" value="1"/>
</dbReference>
<dbReference type="InterPro" id="IPR051901">
    <property type="entry name" value="Protease_Inhibitor_I33"/>
</dbReference>
<feature type="signal peptide" evidence="2">
    <location>
        <begin position="1"/>
        <end position="20"/>
    </location>
</feature>
<dbReference type="OrthoDB" id="5877245at2759"/>
<protein>
    <recommendedName>
        <fullName evidence="5">Pepsin inhibitor-3-like repeated domain-containing protein</fullName>
    </recommendedName>
</protein>
<feature type="region of interest" description="Disordered" evidence="1">
    <location>
        <begin position="239"/>
        <end position="285"/>
    </location>
</feature>
<dbReference type="PANTHER" id="PTHR37969:SF3">
    <property type="entry name" value="PROTEIN CBG13131"/>
    <property type="match status" value="1"/>
</dbReference>
<reference evidence="3 4" key="1">
    <citation type="submission" date="2020-04" db="EMBL/GenBank/DDBJ databases">
        <authorList>
            <person name="Laetsch R D."/>
            <person name="Stevens L."/>
            <person name="Kumar S."/>
            <person name="Blaxter L. M."/>
        </authorList>
    </citation>
    <scope>NUCLEOTIDE SEQUENCE [LARGE SCALE GENOMIC DNA]</scope>
</reference>
<dbReference type="PANTHER" id="PTHR37969">
    <property type="entry name" value="PROTEIN CBG07421-RELATED"/>
    <property type="match status" value="1"/>
</dbReference>
<proteinExistence type="predicted"/>
<evidence type="ECO:0000256" key="2">
    <source>
        <dbReference type="SAM" id="SignalP"/>
    </source>
</evidence>
<gene>
    <name evidence="3" type="ORF">CBOVIS_LOCUS7175</name>
</gene>
<accession>A0A8S1EU88</accession>
<feature type="compositionally biased region" description="Low complexity" evidence="1">
    <location>
        <begin position="264"/>
        <end position="285"/>
    </location>
</feature>
<sequence>MITRLLLFTIFGVILAPTDAFFVFNNPEQIQPGYGYVGPACAVFEGVLFLHGVSKRKLSHHELFVFQEYQNDLSRFKDASTSFDSFEESPPIVPTFCGGFDDSIEVVLDSCIVRNNHVYVGDNLIRALTNFEKQKIEMVKVRKMYGTSRKRRIRAAPLPGTRPQHDFSEMIHKLLNVNSTVTSRFLPVVSQSPLFAMEGPWQSILNINKDAKFAYNPTVDITKIDNPYRGGFTTTTIRTTTTTTTTSQPPKKPNLKKAKKPAHKLTTATSSSSTTKVSSTPSTTTVREISLPSFTTTLPERTTRVETVVNPIILRLIAKALENNELVDETAISEATRQPKIEPLNLRFVVPPALSTPSSRIAGPAHNHLFVPNQSFLTSLATTDRRIQEPTGLSHRLPNEICRAHLKANPFFF</sequence>
<evidence type="ECO:0000313" key="3">
    <source>
        <dbReference type="EMBL" id="CAB3404916.1"/>
    </source>
</evidence>
<dbReference type="AlphaFoldDB" id="A0A8S1EU88"/>
<evidence type="ECO:0000256" key="1">
    <source>
        <dbReference type="SAM" id="MobiDB-lite"/>
    </source>
</evidence>
<dbReference type="Proteomes" id="UP000494206">
    <property type="component" value="Unassembled WGS sequence"/>
</dbReference>
<feature type="chain" id="PRO_5035918631" description="Pepsin inhibitor-3-like repeated domain-containing protein" evidence="2">
    <location>
        <begin position="21"/>
        <end position="413"/>
    </location>
</feature>
<dbReference type="EMBL" id="CADEPM010000004">
    <property type="protein sequence ID" value="CAB3404916.1"/>
    <property type="molecule type" value="Genomic_DNA"/>
</dbReference>
<evidence type="ECO:0008006" key="5">
    <source>
        <dbReference type="Google" id="ProtNLM"/>
    </source>
</evidence>
<dbReference type="Gene3D" id="3.30.1120.50">
    <property type="entry name" value="Pepsin inhibitor-3"/>
    <property type="match status" value="1"/>
</dbReference>